<organism evidence="1">
    <name type="scientific">uncultured Caudovirales phage</name>
    <dbReference type="NCBI Taxonomy" id="2100421"/>
    <lineage>
        <taxon>Viruses</taxon>
        <taxon>Duplodnaviria</taxon>
        <taxon>Heunggongvirae</taxon>
        <taxon>Uroviricota</taxon>
        <taxon>Caudoviricetes</taxon>
        <taxon>Peduoviridae</taxon>
        <taxon>Maltschvirus</taxon>
        <taxon>Maltschvirus maltsch</taxon>
    </lineage>
</organism>
<evidence type="ECO:0008006" key="2">
    <source>
        <dbReference type="Google" id="ProtNLM"/>
    </source>
</evidence>
<reference evidence="1" key="1">
    <citation type="submission" date="2020-04" db="EMBL/GenBank/DDBJ databases">
        <authorList>
            <person name="Chiriac C."/>
            <person name="Salcher M."/>
            <person name="Ghai R."/>
            <person name="Kavagutti S V."/>
        </authorList>
    </citation>
    <scope>NUCLEOTIDE SEQUENCE</scope>
</reference>
<protein>
    <recommendedName>
        <fullName evidence="2">BppU N-terminal domain-containing protein</fullName>
    </recommendedName>
</protein>
<evidence type="ECO:0000313" key="1">
    <source>
        <dbReference type="EMBL" id="CAB4147595.1"/>
    </source>
</evidence>
<sequence length="120" mass="12331">MSAGLYTINDIEQGADWALYLAFQEANGTATNLTGCSLRMKIKTDYTSNNGTTVANLTSPSGGITITSAINGTVTVAMPASQTANLTAGDYVYDLKLISATGAVAYEIRGGAAVLPSVTE</sequence>
<name>A0A6J5MKA0_9CAUD</name>
<dbReference type="EMBL" id="LR796489">
    <property type="protein sequence ID" value="CAB4147595.1"/>
    <property type="molecule type" value="Genomic_DNA"/>
</dbReference>
<gene>
    <name evidence="1" type="ORF">UFOVP517_35</name>
</gene>
<accession>A0A6J5MKA0</accession>
<proteinExistence type="predicted"/>